<dbReference type="EMBL" id="JAUTXU010000048">
    <property type="protein sequence ID" value="KAK3715514.1"/>
    <property type="molecule type" value="Genomic_DNA"/>
</dbReference>
<keyword evidence="2" id="KW-1185">Reference proteome</keyword>
<sequence length="335" mass="36585">MRAVIIQGNEAKLVRDRILPKLQDDQMLVQPMAVALNPTDWKHIAYRRAKDGALVGCDYSGVVTQVGKAVQKSWRKGDRICGCTHGSNLVNPEDGAFAELISVKGDVQVRIPRGLSYEKAATLGLGGITVGQGLYQKSLKLRLPNEPITDKEFMLVYGGSTATGALAIQFAKFYYVKSLGASAVFDYNDPHVGASIRAYTDDSLKYAFDTISSGTSIKICAEALSTQPGGRIGILSPVKSPRDDVKVTFTAMYTMFGKAFQFGPRYMPASLEDLDFAKMFMSSQKSCWQSIVTHKERICPNGLAGVLEGLKHMKDGKISGEKLVYRVDETPDYAS</sequence>
<name>A0ACC3NEF3_9PEZI</name>
<accession>A0ACC3NEF3</accession>
<reference evidence="1" key="1">
    <citation type="submission" date="2023-07" db="EMBL/GenBank/DDBJ databases">
        <title>Black Yeasts Isolated from many extreme environments.</title>
        <authorList>
            <person name="Coleine C."/>
            <person name="Stajich J.E."/>
            <person name="Selbmann L."/>
        </authorList>
    </citation>
    <scope>NUCLEOTIDE SEQUENCE</scope>
    <source>
        <strain evidence="1">CCFEE 5714</strain>
    </source>
</reference>
<protein>
    <submittedName>
        <fullName evidence="1">Uncharacterized protein</fullName>
    </submittedName>
</protein>
<comment type="caution">
    <text evidence="1">The sequence shown here is derived from an EMBL/GenBank/DDBJ whole genome shotgun (WGS) entry which is preliminary data.</text>
</comment>
<evidence type="ECO:0000313" key="1">
    <source>
        <dbReference type="EMBL" id="KAK3715514.1"/>
    </source>
</evidence>
<evidence type="ECO:0000313" key="2">
    <source>
        <dbReference type="Proteomes" id="UP001281147"/>
    </source>
</evidence>
<dbReference type="Proteomes" id="UP001281147">
    <property type="component" value="Unassembled WGS sequence"/>
</dbReference>
<organism evidence="1 2">
    <name type="scientific">Vermiconidia calcicola</name>
    <dbReference type="NCBI Taxonomy" id="1690605"/>
    <lineage>
        <taxon>Eukaryota</taxon>
        <taxon>Fungi</taxon>
        <taxon>Dikarya</taxon>
        <taxon>Ascomycota</taxon>
        <taxon>Pezizomycotina</taxon>
        <taxon>Dothideomycetes</taxon>
        <taxon>Dothideomycetidae</taxon>
        <taxon>Mycosphaerellales</taxon>
        <taxon>Extremaceae</taxon>
        <taxon>Vermiconidia</taxon>
    </lineage>
</organism>
<gene>
    <name evidence="1" type="ORF">LTR37_007002</name>
</gene>
<proteinExistence type="predicted"/>